<keyword evidence="6 16" id="KW-0963">Cytoplasm</keyword>
<accession>W7HU08</accession>
<keyword evidence="5 16" id="KW-0813">Transport</keyword>
<evidence type="ECO:0000256" key="4">
    <source>
        <dbReference type="ARBA" id="ARBA00018320"/>
    </source>
</evidence>
<evidence type="ECO:0000313" key="20">
    <source>
        <dbReference type="Proteomes" id="UP000024837"/>
    </source>
</evidence>
<sequence length="440" mass="45969">MSAEGTAVTGVTATEPPVSTEAEVVKPEKMEAPVVEAVPDVPTTEVAPVVTAPEAAPVGGVSEPAPVGAVSDAAPVVAVSEPAPVGAASDATPVAAASDATPVAAASDATPETPIPTVNKEAPGANPEPETAEPAAPALVNAQWGAISDSLILFYGRLPEILTAGEHSEVFGVPLVHNPTEPAFSTLLVLQKYLRANEGNVEKAADQLIATLQWRKQMQPVELMAAEHERAAFEGLGYVQVLTSNSEVVTWNIYGGVTDYKKTFGDLDKFIKWRVALMEAAIVKLNLVGGTKPIPDFGQGEDPYQVVQVHDYLNVSVLRMDPDARAASKAAPQVFGSFYPEMLSRKYFVNVPTVMGWLYKATTMFLPAATIKKFRVLSNGGELHLELGEEVPGVYGGKGVDLKDLGDPVKLGNKAEAAPTETPAASAATGDVTTAPDTVA</sequence>
<comment type="subcellular location">
    <subcellularLocation>
        <location evidence="16">Cytoplasm</location>
    </subcellularLocation>
    <subcellularLocation>
        <location evidence="2 16">Endoplasmic reticulum membrane</location>
        <topology evidence="2 16">Peripheral membrane protein</topology>
    </subcellularLocation>
    <subcellularLocation>
        <location evidence="16">Microsome membrane</location>
        <topology evidence="16">Peripheral membrane protein</topology>
    </subcellularLocation>
</comment>
<evidence type="ECO:0000256" key="14">
    <source>
        <dbReference type="ARBA" id="ARBA00024146"/>
    </source>
</evidence>
<feature type="compositionally biased region" description="Low complexity" evidence="17">
    <location>
        <begin position="121"/>
        <end position="133"/>
    </location>
</feature>
<evidence type="ECO:0000256" key="5">
    <source>
        <dbReference type="ARBA" id="ARBA00022448"/>
    </source>
</evidence>
<dbReference type="OrthoDB" id="75724at2759"/>
<evidence type="ECO:0000313" key="19">
    <source>
        <dbReference type="EMBL" id="EWC47656.1"/>
    </source>
</evidence>
<dbReference type="InterPro" id="IPR001251">
    <property type="entry name" value="CRAL-TRIO_dom"/>
</dbReference>
<dbReference type="GO" id="GO:0005789">
    <property type="term" value="C:endoplasmic reticulum membrane"/>
    <property type="evidence" value="ECO:0007669"/>
    <property type="project" value="UniProtKB-SubCell"/>
</dbReference>
<dbReference type="GO" id="GO:0017157">
    <property type="term" value="P:regulation of exocytosis"/>
    <property type="evidence" value="ECO:0007669"/>
    <property type="project" value="TreeGrafter"/>
</dbReference>
<dbReference type="Proteomes" id="UP000024837">
    <property type="component" value="Unassembled WGS sequence"/>
</dbReference>
<keyword evidence="9 16" id="KW-0256">Endoplasmic reticulum</keyword>
<evidence type="ECO:0000256" key="13">
    <source>
        <dbReference type="ARBA" id="ARBA00023136"/>
    </source>
</evidence>
<keyword evidence="13 16" id="KW-0472">Membrane</keyword>
<dbReference type="InterPro" id="IPR036273">
    <property type="entry name" value="CRAL/TRIO_N_dom_sf"/>
</dbReference>
<keyword evidence="20" id="KW-1185">Reference proteome</keyword>
<dbReference type="GO" id="GO:0005886">
    <property type="term" value="C:plasma membrane"/>
    <property type="evidence" value="ECO:0007669"/>
    <property type="project" value="TreeGrafter"/>
</dbReference>
<reference evidence="19 20" key="1">
    <citation type="submission" date="2013-05" db="EMBL/GenBank/DDBJ databases">
        <title>Drechslerella stenobrocha genome reveals carnivorous origination and mechanical trapping mechanism of predatory fungi.</title>
        <authorList>
            <person name="Liu X."/>
            <person name="Zhang W."/>
            <person name="Liu K."/>
        </authorList>
    </citation>
    <scope>NUCLEOTIDE SEQUENCE [LARGE SCALE GENOMIC DNA]</scope>
    <source>
        <strain evidence="19 20">248</strain>
    </source>
</reference>
<protein>
    <recommendedName>
        <fullName evidence="4 16">Phosphatidylinositol transfer protein SFH5</fullName>
        <shortName evidence="16">PITP SFH5</shortName>
    </recommendedName>
</protein>
<comment type="cofactor">
    <cofactor evidence="1">
        <name>heme b</name>
        <dbReference type="ChEBI" id="CHEBI:60344"/>
    </cofactor>
</comment>
<dbReference type="EMBL" id="KI966409">
    <property type="protein sequence ID" value="EWC47656.1"/>
    <property type="molecule type" value="Genomic_DNA"/>
</dbReference>
<feature type="region of interest" description="Disordered" evidence="17">
    <location>
        <begin position="99"/>
        <end position="133"/>
    </location>
</feature>
<evidence type="ECO:0000256" key="1">
    <source>
        <dbReference type="ARBA" id="ARBA00001970"/>
    </source>
</evidence>
<feature type="compositionally biased region" description="Low complexity" evidence="17">
    <location>
        <begin position="99"/>
        <end position="111"/>
    </location>
</feature>
<name>W7HU08_9PEZI</name>
<evidence type="ECO:0000256" key="11">
    <source>
        <dbReference type="ARBA" id="ARBA00023004"/>
    </source>
</evidence>
<dbReference type="SUPFAM" id="SSF52087">
    <property type="entry name" value="CRAL/TRIO domain"/>
    <property type="match status" value="1"/>
</dbReference>
<dbReference type="InterPro" id="IPR011074">
    <property type="entry name" value="CRAL/TRIO_N_dom"/>
</dbReference>
<feature type="region of interest" description="Disordered" evidence="17">
    <location>
        <begin position="411"/>
        <end position="440"/>
    </location>
</feature>
<evidence type="ECO:0000256" key="17">
    <source>
        <dbReference type="SAM" id="MobiDB-lite"/>
    </source>
</evidence>
<dbReference type="GO" id="GO:0043001">
    <property type="term" value="P:Golgi to plasma membrane protein transport"/>
    <property type="evidence" value="ECO:0007669"/>
    <property type="project" value="TreeGrafter"/>
</dbReference>
<keyword evidence="8" id="KW-0479">Metal-binding</keyword>
<dbReference type="PROSITE" id="PS50191">
    <property type="entry name" value="CRAL_TRIO"/>
    <property type="match status" value="1"/>
</dbReference>
<feature type="compositionally biased region" description="Polar residues" evidence="17">
    <location>
        <begin position="431"/>
        <end position="440"/>
    </location>
</feature>
<dbReference type="InterPro" id="IPR036865">
    <property type="entry name" value="CRAL-TRIO_dom_sf"/>
</dbReference>
<evidence type="ECO:0000256" key="7">
    <source>
        <dbReference type="ARBA" id="ARBA00022617"/>
    </source>
</evidence>
<evidence type="ECO:0000259" key="18">
    <source>
        <dbReference type="PROSITE" id="PS50191"/>
    </source>
</evidence>
<dbReference type="GO" id="GO:0005829">
    <property type="term" value="C:cytosol"/>
    <property type="evidence" value="ECO:0007669"/>
    <property type="project" value="TreeGrafter"/>
</dbReference>
<evidence type="ECO:0000256" key="10">
    <source>
        <dbReference type="ARBA" id="ARBA00022848"/>
    </source>
</evidence>
<dbReference type="PANTHER" id="PTHR47669">
    <property type="entry name" value="PHOSPHATIDYLINOSITOL TRANSFER PROTEIN SFH5"/>
    <property type="match status" value="1"/>
</dbReference>
<dbReference type="GO" id="GO:0046872">
    <property type="term" value="F:metal ion binding"/>
    <property type="evidence" value="ECO:0007669"/>
    <property type="project" value="UniProtKB-KW"/>
</dbReference>
<feature type="compositionally biased region" description="Low complexity" evidence="17">
    <location>
        <begin position="415"/>
        <end position="429"/>
    </location>
</feature>
<feature type="compositionally biased region" description="Low complexity" evidence="17">
    <location>
        <begin position="1"/>
        <end position="18"/>
    </location>
</feature>
<dbReference type="HOGENOM" id="CLU_045138_1_1_1"/>
<comment type="similarity">
    <text evidence="3 16">Belongs to the SFH5 family.</text>
</comment>
<evidence type="ECO:0000256" key="8">
    <source>
        <dbReference type="ARBA" id="ARBA00022723"/>
    </source>
</evidence>
<keyword evidence="12 16" id="KW-0445">Lipid transport</keyword>
<dbReference type="CDD" id="cd00170">
    <property type="entry name" value="SEC14"/>
    <property type="match status" value="1"/>
</dbReference>
<proteinExistence type="inferred from homology"/>
<keyword evidence="11" id="KW-0408">Iron</keyword>
<dbReference type="Gene3D" id="3.40.525.10">
    <property type="entry name" value="CRAL-TRIO lipid binding domain"/>
    <property type="match status" value="1"/>
</dbReference>
<comment type="function">
    <text evidence="15">Non-classical phosphatidylinositol (PtdIns) transfer protein (PITP), which exhibits PtdIns-binding/transfer activity in the absence of detectable PtdCho-binding/transfer activity. Regulates PtdIns(4,5)P2 homeostasis at the plasma membrane. Heme-binding protein that may play a role in organic oxidant-induced stress responses.</text>
</comment>
<dbReference type="GO" id="GO:0032541">
    <property type="term" value="C:cortical endoplasmic reticulum"/>
    <property type="evidence" value="ECO:0007669"/>
    <property type="project" value="TreeGrafter"/>
</dbReference>
<evidence type="ECO:0000256" key="15">
    <source>
        <dbReference type="ARBA" id="ARBA00024180"/>
    </source>
</evidence>
<gene>
    <name evidence="19" type="ORF">DRE_03276</name>
</gene>
<evidence type="ECO:0000256" key="6">
    <source>
        <dbReference type="ARBA" id="ARBA00022490"/>
    </source>
</evidence>
<dbReference type="SMART" id="SM00516">
    <property type="entry name" value="SEC14"/>
    <property type="match status" value="1"/>
</dbReference>
<dbReference type="PANTHER" id="PTHR47669:SF1">
    <property type="entry name" value="PHOSPHATIDYLINOSITOL TRANSFER PROTEIN SFH5"/>
    <property type="match status" value="1"/>
</dbReference>
<evidence type="ECO:0000256" key="16">
    <source>
        <dbReference type="RuleBase" id="RU367059"/>
    </source>
</evidence>
<dbReference type="SUPFAM" id="SSF46938">
    <property type="entry name" value="CRAL/TRIO N-terminal domain"/>
    <property type="match status" value="1"/>
</dbReference>
<evidence type="ECO:0000256" key="12">
    <source>
        <dbReference type="ARBA" id="ARBA00023055"/>
    </source>
</evidence>
<feature type="region of interest" description="Disordered" evidence="17">
    <location>
        <begin position="1"/>
        <end position="27"/>
    </location>
</feature>
<dbReference type="GO" id="GO:0008526">
    <property type="term" value="F:phosphatidylinositol transfer activity"/>
    <property type="evidence" value="ECO:0007669"/>
    <property type="project" value="UniProtKB-UniRule"/>
</dbReference>
<keyword evidence="10 16" id="KW-0492">Microsome</keyword>
<dbReference type="Pfam" id="PF03765">
    <property type="entry name" value="CRAL_TRIO_N"/>
    <property type="match status" value="1"/>
</dbReference>
<feature type="domain" description="CRAL-TRIO" evidence="18">
    <location>
        <begin position="268"/>
        <end position="403"/>
    </location>
</feature>
<evidence type="ECO:0000256" key="2">
    <source>
        <dbReference type="ARBA" id="ARBA00004406"/>
    </source>
</evidence>
<comment type="catalytic activity">
    <reaction evidence="14">
        <text>a 1,2-diacyl-sn-glycero-3-phospho-(1D-myo-inositol)(in) = a 1,2-diacyl-sn-glycero-3-phospho-(1D-myo-inositol)(out)</text>
        <dbReference type="Rhea" id="RHEA:38691"/>
        <dbReference type="ChEBI" id="CHEBI:57880"/>
    </reaction>
    <physiologicalReaction direction="left-to-right" evidence="14">
        <dbReference type="Rhea" id="RHEA:38692"/>
    </physiologicalReaction>
</comment>
<dbReference type="Pfam" id="PF00650">
    <property type="entry name" value="CRAL_TRIO"/>
    <property type="match status" value="1"/>
</dbReference>
<dbReference type="AlphaFoldDB" id="W7HU08"/>
<evidence type="ECO:0000256" key="9">
    <source>
        <dbReference type="ARBA" id="ARBA00022824"/>
    </source>
</evidence>
<organism evidence="19 20">
    <name type="scientific">Drechslerella stenobrocha 248</name>
    <dbReference type="NCBI Taxonomy" id="1043628"/>
    <lineage>
        <taxon>Eukaryota</taxon>
        <taxon>Fungi</taxon>
        <taxon>Dikarya</taxon>
        <taxon>Ascomycota</taxon>
        <taxon>Pezizomycotina</taxon>
        <taxon>Orbiliomycetes</taxon>
        <taxon>Orbiliales</taxon>
        <taxon>Orbiliaceae</taxon>
        <taxon>Drechslerella</taxon>
    </lineage>
</organism>
<evidence type="ECO:0000256" key="3">
    <source>
        <dbReference type="ARBA" id="ARBA00006667"/>
    </source>
</evidence>
<keyword evidence="7" id="KW-0349">Heme</keyword>
<dbReference type="InterPro" id="IPR042938">
    <property type="entry name" value="Sfh5"/>
</dbReference>